<keyword evidence="4" id="KW-1185">Reference proteome</keyword>
<dbReference type="Pfam" id="PF07727">
    <property type="entry name" value="RVT_2"/>
    <property type="match status" value="1"/>
</dbReference>
<gene>
    <name evidence="3" type="ORF">Tco_0838770</name>
</gene>
<feature type="compositionally biased region" description="Polar residues" evidence="1">
    <location>
        <begin position="1"/>
        <end position="10"/>
    </location>
</feature>
<accession>A0ABQ5ASY7</accession>
<sequence length="232" mass="25982">MSEQTTTSDDLNPEPEFKPVLGTTSTLTPSKEAVKLLTACKAMDTEPNSRLMVHWHRKKASYLQPLNGWRLVRIDVSNATFIHGDLFEKVYMQMPQGYVGQGACTGHYFFYFGLQIKEILVWSKTGTKTMTTLHLTACSVLLMIANTGSSTTKIQHLKSQLSSHFHMKDLGELNYFLGLEICKSEQGIFISQKKYTLDLLTEAGLSNAKSYKLPMDSHVKLQADMGTPLPDP</sequence>
<proteinExistence type="predicted"/>
<evidence type="ECO:0000256" key="1">
    <source>
        <dbReference type="SAM" id="MobiDB-lite"/>
    </source>
</evidence>
<organism evidence="3 4">
    <name type="scientific">Tanacetum coccineum</name>
    <dbReference type="NCBI Taxonomy" id="301880"/>
    <lineage>
        <taxon>Eukaryota</taxon>
        <taxon>Viridiplantae</taxon>
        <taxon>Streptophyta</taxon>
        <taxon>Embryophyta</taxon>
        <taxon>Tracheophyta</taxon>
        <taxon>Spermatophyta</taxon>
        <taxon>Magnoliopsida</taxon>
        <taxon>eudicotyledons</taxon>
        <taxon>Gunneridae</taxon>
        <taxon>Pentapetalae</taxon>
        <taxon>asterids</taxon>
        <taxon>campanulids</taxon>
        <taxon>Asterales</taxon>
        <taxon>Asteraceae</taxon>
        <taxon>Asteroideae</taxon>
        <taxon>Anthemideae</taxon>
        <taxon>Anthemidinae</taxon>
        <taxon>Tanacetum</taxon>
    </lineage>
</organism>
<reference evidence="3" key="2">
    <citation type="submission" date="2022-01" db="EMBL/GenBank/DDBJ databases">
        <authorList>
            <person name="Yamashiro T."/>
            <person name="Shiraishi A."/>
            <person name="Satake H."/>
            <person name="Nakayama K."/>
        </authorList>
    </citation>
    <scope>NUCLEOTIDE SEQUENCE</scope>
</reference>
<reference evidence="3" key="1">
    <citation type="journal article" date="2022" name="Int. J. Mol. Sci.">
        <title>Draft Genome of Tanacetum Coccineum: Genomic Comparison of Closely Related Tanacetum-Family Plants.</title>
        <authorList>
            <person name="Yamashiro T."/>
            <person name="Shiraishi A."/>
            <person name="Nakayama K."/>
            <person name="Satake H."/>
        </authorList>
    </citation>
    <scope>NUCLEOTIDE SEQUENCE</scope>
</reference>
<name>A0ABQ5ASY7_9ASTR</name>
<dbReference type="InterPro" id="IPR013103">
    <property type="entry name" value="RVT_2"/>
</dbReference>
<comment type="caution">
    <text evidence="3">The sequence shown here is derived from an EMBL/GenBank/DDBJ whole genome shotgun (WGS) entry which is preliminary data.</text>
</comment>
<dbReference type="EMBL" id="BQNB010012500">
    <property type="protein sequence ID" value="GJT04308.1"/>
    <property type="molecule type" value="Genomic_DNA"/>
</dbReference>
<feature type="domain" description="Reverse transcriptase Ty1/copia-type" evidence="2">
    <location>
        <begin position="147"/>
        <end position="215"/>
    </location>
</feature>
<protein>
    <submittedName>
        <fullName evidence="3">Retrovirus-related pol polyprotein from transposon TNT 1-94</fullName>
    </submittedName>
</protein>
<evidence type="ECO:0000313" key="4">
    <source>
        <dbReference type="Proteomes" id="UP001151760"/>
    </source>
</evidence>
<evidence type="ECO:0000313" key="3">
    <source>
        <dbReference type="EMBL" id="GJT04308.1"/>
    </source>
</evidence>
<evidence type="ECO:0000259" key="2">
    <source>
        <dbReference type="Pfam" id="PF07727"/>
    </source>
</evidence>
<feature type="region of interest" description="Disordered" evidence="1">
    <location>
        <begin position="1"/>
        <end position="24"/>
    </location>
</feature>
<dbReference type="Proteomes" id="UP001151760">
    <property type="component" value="Unassembled WGS sequence"/>
</dbReference>